<proteinExistence type="predicted"/>
<keyword evidence="1" id="KW-1185">Reference proteome</keyword>
<organism evidence="1 2">
    <name type="scientific">Echinops telfairi</name>
    <name type="common">Lesser hedgehog tenrec</name>
    <dbReference type="NCBI Taxonomy" id="9371"/>
    <lineage>
        <taxon>Eukaryota</taxon>
        <taxon>Metazoa</taxon>
        <taxon>Chordata</taxon>
        <taxon>Craniata</taxon>
        <taxon>Vertebrata</taxon>
        <taxon>Euteleostomi</taxon>
        <taxon>Mammalia</taxon>
        <taxon>Eutheria</taxon>
        <taxon>Afrotheria</taxon>
        <taxon>Tenrecidae</taxon>
        <taxon>Tenrecinae</taxon>
        <taxon>Echinops</taxon>
    </lineage>
</organism>
<gene>
    <name evidence="2" type="primary">LOC101641007</name>
</gene>
<sequence length="161" mass="17540">MEGLTDRSYRITISIESQSGDSLGENEGFLQGNKKAPSTLDGQPLVVSKQQSEMLRGVPTQVVYTAFSSHMLVVVTQFGKMGTLVPLEPSEVASDISKPMLTTRVLLGQDEPLVHVFAKNLVTFVSQEAGNQAVLLALAVKDQSMEGMKALREVIQMCQVW</sequence>
<protein>
    <submittedName>
        <fullName evidence="2">Proteasome assembly chaperone 3-like</fullName>
    </submittedName>
</protein>
<reference evidence="2" key="1">
    <citation type="submission" date="2025-08" db="UniProtKB">
        <authorList>
            <consortium name="RefSeq"/>
        </authorList>
    </citation>
    <scope>IDENTIFICATION</scope>
</reference>
<dbReference type="Proteomes" id="UP000694863">
    <property type="component" value="Unplaced"/>
</dbReference>
<name>A0AC55D5Q2_ECHTE</name>
<evidence type="ECO:0000313" key="2">
    <source>
        <dbReference type="RefSeq" id="XP_045147073.1"/>
    </source>
</evidence>
<accession>A0AC55D5Q2</accession>
<evidence type="ECO:0000313" key="1">
    <source>
        <dbReference type="Proteomes" id="UP000694863"/>
    </source>
</evidence>
<dbReference type="RefSeq" id="XP_045147073.1">
    <property type="nucleotide sequence ID" value="XM_045291138.1"/>
</dbReference>